<sequence length="40" mass="4089">MSLIPSLPPGAATAAAKSAAHSLQLTPTASLEIIHSLKHR</sequence>
<proteinExistence type="predicted"/>
<dbReference type="AlphaFoldDB" id="A0A0E9T586"/>
<organism evidence="1">
    <name type="scientific">Anguilla anguilla</name>
    <name type="common">European freshwater eel</name>
    <name type="synonym">Muraena anguilla</name>
    <dbReference type="NCBI Taxonomy" id="7936"/>
    <lineage>
        <taxon>Eukaryota</taxon>
        <taxon>Metazoa</taxon>
        <taxon>Chordata</taxon>
        <taxon>Craniata</taxon>
        <taxon>Vertebrata</taxon>
        <taxon>Euteleostomi</taxon>
        <taxon>Actinopterygii</taxon>
        <taxon>Neopterygii</taxon>
        <taxon>Teleostei</taxon>
        <taxon>Anguilliformes</taxon>
        <taxon>Anguillidae</taxon>
        <taxon>Anguilla</taxon>
    </lineage>
</organism>
<protein>
    <submittedName>
        <fullName evidence="1">Uncharacterized protein</fullName>
    </submittedName>
</protein>
<evidence type="ECO:0000313" key="1">
    <source>
        <dbReference type="EMBL" id="JAH48806.1"/>
    </source>
</evidence>
<reference evidence="1" key="1">
    <citation type="submission" date="2014-11" db="EMBL/GenBank/DDBJ databases">
        <authorList>
            <person name="Amaro Gonzalez C."/>
        </authorList>
    </citation>
    <scope>NUCLEOTIDE SEQUENCE</scope>
</reference>
<reference evidence="1" key="2">
    <citation type="journal article" date="2015" name="Fish Shellfish Immunol.">
        <title>Early steps in the European eel (Anguilla anguilla)-Vibrio vulnificus interaction in the gills: Role of the RtxA13 toxin.</title>
        <authorList>
            <person name="Callol A."/>
            <person name="Pajuelo D."/>
            <person name="Ebbesson L."/>
            <person name="Teles M."/>
            <person name="MacKenzie S."/>
            <person name="Amaro C."/>
        </authorList>
    </citation>
    <scope>NUCLEOTIDE SEQUENCE</scope>
</reference>
<dbReference type="EMBL" id="GBXM01059771">
    <property type="protein sequence ID" value="JAH48806.1"/>
    <property type="molecule type" value="Transcribed_RNA"/>
</dbReference>
<name>A0A0E9T586_ANGAN</name>
<accession>A0A0E9T586</accession>